<organism evidence="7 8">
    <name type="scientific">Synaphobranchus kaupii</name>
    <name type="common">Kaup's arrowtooth eel</name>
    <dbReference type="NCBI Taxonomy" id="118154"/>
    <lineage>
        <taxon>Eukaryota</taxon>
        <taxon>Metazoa</taxon>
        <taxon>Chordata</taxon>
        <taxon>Craniata</taxon>
        <taxon>Vertebrata</taxon>
        <taxon>Euteleostomi</taxon>
        <taxon>Actinopterygii</taxon>
        <taxon>Neopterygii</taxon>
        <taxon>Teleostei</taxon>
        <taxon>Anguilliformes</taxon>
        <taxon>Synaphobranchidae</taxon>
        <taxon>Synaphobranchus</taxon>
    </lineage>
</organism>
<keyword evidence="5" id="KW-0539">Nucleus</keyword>
<keyword evidence="4" id="KW-0862">Zinc</keyword>
<dbReference type="AlphaFoldDB" id="A0A9Q1IQ25"/>
<comment type="subcellular location">
    <subcellularLocation>
        <location evidence="1">Nucleus</location>
    </subcellularLocation>
</comment>
<reference evidence="7" key="1">
    <citation type="journal article" date="2023" name="Science">
        <title>Genome structures resolve the early diversification of teleost fishes.</title>
        <authorList>
            <person name="Parey E."/>
            <person name="Louis A."/>
            <person name="Montfort J."/>
            <person name="Bouchez O."/>
            <person name="Roques C."/>
            <person name="Iampietro C."/>
            <person name="Lluch J."/>
            <person name="Castinel A."/>
            <person name="Donnadieu C."/>
            <person name="Desvignes T."/>
            <person name="Floi Bucao C."/>
            <person name="Jouanno E."/>
            <person name="Wen M."/>
            <person name="Mejri S."/>
            <person name="Dirks R."/>
            <person name="Jansen H."/>
            <person name="Henkel C."/>
            <person name="Chen W.J."/>
            <person name="Zahm M."/>
            <person name="Cabau C."/>
            <person name="Klopp C."/>
            <person name="Thompson A.W."/>
            <person name="Robinson-Rechavi M."/>
            <person name="Braasch I."/>
            <person name="Lecointre G."/>
            <person name="Bobe J."/>
            <person name="Postlethwait J.H."/>
            <person name="Berthelot C."/>
            <person name="Roest Crollius H."/>
            <person name="Guiguen Y."/>
        </authorList>
    </citation>
    <scope>NUCLEOTIDE SEQUENCE</scope>
    <source>
        <strain evidence="7">WJC10195</strain>
    </source>
</reference>
<name>A0A9Q1IQ25_SYNKA</name>
<dbReference type="OrthoDB" id="1607513at2759"/>
<evidence type="ECO:0000313" key="7">
    <source>
        <dbReference type="EMBL" id="KAJ8348900.1"/>
    </source>
</evidence>
<dbReference type="Proteomes" id="UP001152622">
    <property type="component" value="Chromosome 10"/>
</dbReference>
<keyword evidence="3" id="KW-0863">Zinc-finger</keyword>
<dbReference type="Pfam" id="PF05699">
    <property type="entry name" value="Dimer_Tnp_hAT"/>
    <property type="match status" value="1"/>
</dbReference>
<keyword evidence="2" id="KW-0479">Metal-binding</keyword>
<gene>
    <name evidence="7" type="ORF">SKAU_G00274890</name>
</gene>
<dbReference type="EMBL" id="JAINUF010000010">
    <property type="protein sequence ID" value="KAJ8348900.1"/>
    <property type="molecule type" value="Genomic_DNA"/>
</dbReference>
<feature type="domain" description="HAT C-terminal dimerisation" evidence="6">
    <location>
        <begin position="239"/>
        <end position="312"/>
    </location>
</feature>
<dbReference type="InterPro" id="IPR012337">
    <property type="entry name" value="RNaseH-like_sf"/>
</dbReference>
<dbReference type="PANTHER" id="PTHR46481:SF10">
    <property type="entry name" value="ZINC FINGER BED DOMAIN-CONTAINING PROTEIN 39"/>
    <property type="match status" value="1"/>
</dbReference>
<evidence type="ECO:0000256" key="1">
    <source>
        <dbReference type="ARBA" id="ARBA00004123"/>
    </source>
</evidence>
<evidence type="ECO:0000259" key="6">
    <source>
        <dbReference type="Pfam" id="PF05699"/>
    </source>
</evidence>
<sequence>MTDYVLRKNAPCTPQQAAVLIDGILNMLVTDMRPLSMVEDQGFRTMINILNPGYTLPARTHFTKLMERKYQKTFQEVKSAIKATNSRIGLTTDVWTSVATEAYLGITCHYIGDDWNMKSICLTTMPLEHRHTASNIAEWLEEVVARFEIIAIVHDNGANIVAAANILEEKHGWSSIRCTGHTLQLVINSSLKNTTAEHTTPVSLLNSLLEFETSSEEENRKEEAEDDLNSQVRNKVLTYFGEKSLAKEENPLHWWKTNEDRYPTLARPAESYLCIPGTSTPSERLFSAAGNIASKKRASLSPEHVDMLTFLHCNAKFLQSE</sequence>
<dbReference type="PANTHER" id="PTHR46481">
    <property type="entry name" value="ZINC FINGER BED DOMAIN-CONTAINING PROTEIN 4"/>
    <property type="match status" value="1"/>
</dbReference>
<evidence type="ECO:0000256" key="5">
    <source>
        <dbReference type="ARBA" id="ARBA00023242"/>
    </source>
</evidence>
<evidence type="ECO:0000313" key="8">
    <source>
        <dbReference type="Proteomes" id="UP001152622"/>
    </source>
</evidence>
<accession>A0A9Q1IQ25</accession>
<dbReference type="SUPFAM" id="SSF53098">
    <property type="entry name" value="Ribonuclease H-like"/>
    <property type="match status" value="1"/>
</dbReference>
<protein>
    <recommendedName>
        <fullName evidence="6">HAT C-terminal dimerisation domain-containing protein</fullName>
    </recommendedName>
</protein>
<dbReference type="InterPro" id="IPR052035">
    <property type="entry name" value="ZnF_BED_domain_contain"/>
</dbReference>
<evidence type="ECO:0000256" key="3">
    <source>
        <dbReference type="ARBA" id="ARBA00022771"/>
    </source>
</evidence>
<evidence type="ECO:0000256" key="2">
    <source>
        <dbReference type="ARBA" id="ARBA00022723"/>
    </source>
</evidence>
<evidence type="ECO:0000256" key="4">
    <source>
        <dbReference type="ARBA" id="ARBA00022833"/>
    </source>
</evidence>
<proteinExistence type="predicted"/>
<dbReference type="GO" id="GO:0046983">
    <property type="term" value="F:protein dimerization activity"/>
    <property type="evidence" value="ECO:0007669"/>
    <property type="project" value="InterPro"/>
</dbReference>
<keyword evidence="8" id="KW-1185">Reference proteome</keyword>
<dbReference type="InterPro" id="IPR008906">
    <property type="entry name" value="HATC_C_dom"/>
</dbReference>
<dbReference type="Gene3D" id="1.10.10.1070">
    <property type="entry name" value="Zinc finger, BED domain-containing"/>
    <property type="match status" value="1"/>
</dbReference>
<comment type="caution">
    <text evidence="7">The sequence shown here is derived from an EMBL/GenBank/DDBJ whole genome shotgun (WGS) entry which is preliminary data.</text>
</comment>
<dbReference type="SUPFAM" id="SSF140996">
    <property type="entry name" value="Hermes dimerisation domain"/>
    <property type="match status" value="1"/>
</dbReference>